<evidence type="ECO:0000313" key="3">
    <source>
        <dbReference type="EMBL" id="CAI8053428.1"/>
    </source>
</evidence>
<reference evidence="3" key="1">
    <citation type="submission" date="2023-03" db="EMBL/GenBank/DDBJ databases">
        <authorList>
            <person name="Steffen K."/>
            <person name="Cardenas P."/>
        </authorList>
    </citation>
    <scope>NUCLEOTIDE SEQUENCE</scope>
</reference>
<dbReference type="Proteomes" id="UP001174909">
    <property type="component" value="Unassembled WGS sequence"/>
</dbReference>
<feature type="region of interest" description="Disordered" evidence="1">
    <location>
        <begin position="23"/>
        <end position="47"/>
    </location>
</feature>
<accession>A0AA35TS39</accession>
<feature type="signal peptide" evidence="2">
    <location>
        <begin position="1"/>
        <end position="19"/>
    </location>
</feature>
<dbReference type="EMBL" id="CASHTH010004093">
    <property type="protein sequence ID" value="CAI8053428.1"/>
    <property type="molecule type" value="Genomic_DNA"/>
</dbReference>
<feature type="chain" id="PRO_5041283975" evidence="2">
    <location>
        <begin position="20"/>
        <end position="227"/>
    </location>
</feature>
<name>A0AA35TS39_GEOBA</name>
<sequence length="227" mass="25318">MNASYFLVLLALLMPLAMCHPQPSLDEDKEQEYGEMAQSDDGEEDDSNLEGMLRMIQQRGGDEDEDGGENALVMQDEDGNDEAGMQAQKRCATHIYVMGFTSGSGNSNSRNLPYLFVDLYNHEEGSARFPNNPGKDMRKNKGDFWKFSLKKDLKLTKCCITKADIKKIVVRNGGNDGWKIESIFTILRSGSYYTVVTADVGLNTIVDGNPKGKKAFRQISLTKTYDS</sequence>
<organism evidence="3 4">
    <name type="scientific">Geodia barretti</name>
    <name type="common">Barrett's horny sponge</name>
    <dbReference type="NCBI Taxonomy" id="519541"/>
    <lineage>
        <taxon>Eukaryota</taxon>
        <taxon>Metazoa</taxon>
        <taxon>Porifera</taxon>
        <taxon>Demospongiae</taxon>
        <taxon>Heteroscleromorpha</taxon>
        <taxon>Tetractinellida</taxon>
        <taxon>Astrophorina</taxon>
        <taxon>Geodiidae</taxon>
        <taxon>Geodia</taxon>
    </lineage>
</organism>
<evidence type="ECO:0000256" key="1">
    <source>
        <dbReference type="SAM" id="MobiDB-lite"/>
    </source>
</evidence>
<gene>
    <name evidence="3" type="ORF">GBAR_LOCUS29227</name>
</gene>
<evidence type="ECO:0000313" key="4">
    <source>
        <dbReference type="Proteomes" id="UP001174909"/>
    </source>
</evidence>
<keyword evidence="4" id="KW-1185">Reference proteome</keyword>
<protein>
    <submittedName>
        <fullName evidence="3">Uncharacterized protein</fullName>
    </submittedName>
</protein>
<evidence type="ECO:0000256" key="2">
    <source>
        <dbReference type="SAM" id="SignalP"/>
    </source>
</evidence>
<dbReference type="AlphaFoldDB" id="A0AA35TS39"/>
<comment type="caution">
    <text evidence="3">The sequence shown here is derived from an EMBL/GenBank/DDBJ whole genome shotgun (WGS) entry which is preliminary data.</text>
</comment>
<proteinExistence type="predicted"/>
<feature type="compositionally biased region" description="Acidic residues" evidence="1">
    <location>
        <begin position="38"/>
        <end position="47"/>
    </location>
</feature>
<keyword evidence="2" id="KW-0732">Signal</keyword>